<evidence type="ECO:0000313" key="3">
    <source>
        <dbReference type="EMBL" id="KAK9762446.1"/>
    </source>
</evidence>
<evidence type="ECO:0008006" key="5">
    <source>
        <dbReference type="Google" id="ProtNLM"/>
    </source>
</evidence>
<reference evidence="3 4" key="1">
    <citation type="submission" date="2023-04" db="EMBL/GenBank/DDBJ databases">
        <title>Genome of Basidiobolus ranarum AG-B5.</title>
        <authorList>
            <person name="Stajich J.E."/>
            <person name="Carter-House D."/>
            <person name="Gryganskyi A."/>
        </authorList>
    </citation>
    <scope>NUCLEOTIDE SEQUENCE [LARGE SCALE GENOMIC DNA]</scope>
    <source>
        <strain evidence="3 4">AG-B5</strain>
    </source>
</reference>
<feature type="signal peptide" evidence="2">
    <location>
        <begin position="1"/>
        <end position="25"/>
    </location>
</feature>
<proteinExistence type="predicted"/>
<comment type="caution">
    <text evidence="3">The sequence shown here is derived from an EMBL/GenBank/DDBJ whole genome shotgun (WGS) entry which is preliminary data.</text>
</comment>
<name>A0ABR2WLU9_9FUNG</name>
<feature type="compositionally biased region" description="Low complexity" evidence="1">
    <location>
        <begin position="52"/>
        <end position="67"/>
    </location>
</feature>
<feature type="region of interest" description="Disordered" evidence="1">
    <location>
        <begin position="48"/>
        <end position="67"/>
    </location>
</feature>
<dbReference type="EMBL" id="JASJQH010000957">
    <property type="protein sequence ID" value="KAK9762446.1"/>
    <property type="molecule type" value="Genomic_DNA"/>
</dbReference>
<keyword evidence="2" id="KW-0732">Signal</keyword>
<organism evidence="3 4">
    <name type="scientific">Basidiobolus ranarum</name>
    <dbReference type="NCBI Taxonomy" id="34480"/>
    <lineage>
        <taxon>Eukaryota</taxon>
        <taxon>Fungi</taxon>
        <taxon>Fungi incertae sedis</taxon>
        <taxon>Zoopagomycota</taxon>
        <taxon>Entomophthoromycotina</taxon>
        <taxon>Basidiobolomycetes</taxon>
        <taxon>Basidiobolales</taxon>
        <taxon>Basidiobolaceae</taxon>
        <taxon>Basidiobolus</taxon>
    </lineage>
</organism>
<evidence type="ECO:0000256" key="1">
    <source>
        <dbReference type="SAM" id="MobiDB-lite"/>
    </source>
</evidence>
<dbReference type="Proteomes" id="UP001479436">
    <property type="component" value="Unassembled WGS sequence"/>
</dbReference>
<gene>
    <name evidence="3" type="ORF">K7432_011807</name>
</gene>
<feature type="chain" id="PRO_5045398495" description="Secreted protein" evidence="2">
    <location>
        <begin position="26"/>
        <end position="67"/>
    </location>
</feature>
<keyword evidence="4" id="KW-1185">Reference proteome</keyword>
<evidence type="ECO:0000256" key="2">
    <source>
        <dbReference type="SAM" id="SignalP"/>
    </source>
</evidence>
<protein>
    <recommendedName>
        <fullName evidence="5">Secreted protein</fullName>
    </recommendedName>
</protein>
<accession>A0ABR2WLU9</accession>
<sequence length="67" mass="7272">MTFQMNKKITLIFVAVQAFTSLISAFPAPYEAQAGMLWVPPNAVDHPEGVFTPAPTTTTKTQKTTST</sequence>
<evidence type="ECO:0000313" key="4">
    <source>
        <dbReference type="Proteomes" id="UP001479436"/>
    </source>
</evidence>